<evidence type="ECO:0000256" key="16">
    <source>
        <dbReference type="SAM" id="Phobius"/>
    </source>
</evidence>
<gene>
    <name evidence="18" type="ORF">cyc_08159</name>
</gene>
<feature type="region of interest" description="Disordered" evidence="15">
    <location>
        <begin position="1"/>
        <end position="52"/>
    </location>
</feature>
<reference evidence="18 19" key="1">
    <citation type="journal article" date="2016" name="BMC Genomics">
        <title>Comparative genomics reveals Cyclospora cayetanensis possesses coccidia-like metabolism and invasion components but unique surface antigens.</title>
        <authorList>
            <person name="Liu S."/>
            <person name="Wang L."/>
            <person name="Zheng H."/>
            <person name="Xu Z."/>
            <person name="Roellig D.M."/>
            <person name="Li N."/>
            <person name="Frace M.A."/>
            <person name="Tang K."/>
            <person name="Arrowood M.J."/>
            <person name="Moss D.M."/>
            <person name="Zhang L."/>
            <person name="Feng Y."/>
            <person name="Xiao L."/>
        </authorList>
    </citation>
    <scope>NUCLEOTIDE SEQUENCE [LARGE SCALE GENOMIC DNA]</scope>
    <source>
        <strain evidence="18 19">CHN_HEN01</strain>
    </source>
</reference>
<comment type="catalytic activity">
    <reaction evidence="8">
        <text>D-galactose(in) = D-galactose(out)</text>
        <dbReference type="Rhea" id="RHEA:34915"/>
        <dbReference type="ChEBI" id="CHEBI:4139"/>
    </reaction>
    <physiologicalReaction direction="right-to-left" evidence="8">
        <dbReference type="Rhea" id="RHEA:34917"/>
    </physiologicalReaction>
</comment>
<feature type="transmembrane region" description="Helical" evidence="16">
    <location>
        <begin position="205"/>
        <end position="221"/>
    </location>
</feature>
<dbReference type="PROSITE" id="PS50850">
    <property type="entry name" value="MFS"/>
    <property type="match status" value="1"/>
</dbReference>
<feature type="transmembrane region" description="Helical" evidence="16">
    <location>
        <begin position="233"/>
        <end position="256"/>
    </location>
</feature>
<comment type="catalytic activity">
    <reaction evidence="13">
        <text>D-fructose(out) = D-fructose(in)</text>
        <dbReference type="Rhea" id="RHEA:60372"/>
        <dbReference type="ChEBI" id="CHEBI:37721"/>
    </reaction>
    <physiologicalReaction direction="left-to-right" evidence="13">
        <dbReference type="Rhea" id="RHEA:60373"/>
    </physiologicalReaction>
</comment>
<sequence>MVDQKSLAEAFSDKTTSSLGGPQPFSVTVPQDPLRATEKGPSADGELTAEERREKEKEYQAIRSAIAADEPWSPYVPSRFEEYFSRIPLKPKRLRGHCSFILLSVSGFAALTGLLMGYDMCIVAVVLDPVSQDFNLCGSADTCNAKTLFVSVLAPGAMLGSVLGGIVADRYGRRPGLLLSDFCLFLASILFACGFAYWIALTGRFFVGVGVGTGFVVYSTYMSEIAPTDIRGILVACQEVAQCTGCLFAYVLAAIWGGSPWRVMMGGAGIIALLQVRALECLCIQIVGEVFVLPESPRYLLRHGRGSEARAAAMRLFNFQNKDQLDTFLAVLLRDIAQELEEFVDQRDEVLKTGVKQNSLAYYLYKYKMLVVANARPMFIAVGCAVAQNLTAANSVIYFAIDIFKMAGIEDPYLAGAGVGAMKFMGVICCLCLVERIGRRVLLLIGSFGSMACHLIMGSGFLLKDLRMASLSGMSAADEAAALSGPTTLLVVGMLAFMFLWNISWAALMFVVASEVLPNGSRGIGMGMTITAFWTVAFIMQSTLEPLFMAITIAGTFFLFSGLSALAGMFVYFYVPEGKGVGLEEMVHVSARRSRMTPEERAAVNERTRANAALAAEGAAAGAAGRATARAARAAAAEANTAALHDAEAGSEVHSMIQENDQAQKDWEQSSDTQEEEAKESGLHEQAYSGTPYNAETEEVRVGLQNRRAPDHDISTNTAGL</sequence>
<feature type="transmembrane region" description="Helical" evidence="16">
    <location>
        <begin position="547"/>
        <end position="575"/>
    </location>
</feature>
<feature type="transmembrane region" description="Helical" evidence="16">
    <location>
        <begin position="483"/>
        <end position="511"/>
    </location>
</feature>
<dbReference type="PANTHER" id="PTHR48020:SF12">
    <property type="entry name" value="PROTON MYO-INOSITOL COTRANSPORTER"/>
    <property type="match status" value="1"/>
</dbReference>
<feature type="transmembrane region" description="Helical" evidence="16">
    <location>
        <begin position="100"/>
        <end position="127"/>
    </location>
</feature>
<dbReference type="Proteomes" id="UP000095192">
    <property type="component" value="Unassembled WGS sequence"/>
</dbReference>
<dbReference type="EMBL" id="JROU02000361">
    <property type="protein sequence ID" value="OEH79515.1"/>
    <property type="molecule type" value="Genomic_DNA"/>
</dbReference>
<evidence type="ECO:0000256" key="11">
    <source>
        <dbReference type="ARBA" id="ARBA00044662"/>
    </source>
</evidence>
<dbReference type="Gene3D" id="1.20.1250.20">
    <property type="entry name" value="MFS general substrate transporter like domains"/>
    <property type="match status" value="1"/>
</dbReference>
<accession>A0A1D3D7T9</accession>
<evidence type="ECO:0000256" key="14">
    <source>
        <dbReference type="ARBA" id="ARBA00044780"/>
    </source>
</evidence>
<dbReference type="PROSITE" id="PS00217">
    <property type="entry name" value="SUGAR_TRANSPORT_2"/>
    <property type="match status" value="1"/>
</dbReference>
<name>A0A1D3D7T9_9EIME</name>
<evidence type="ECO:0000313" key="19">
    <source>
        <dbReference type="Proteomes" id="UP000095192"/>
    </source>
</evidence>
<keyword evidence="19" id="KW-1185">Reference proteome</keyword>
<dbReference type="InterPro" id="IPR005829">
    <property type="entry name" value="Sugar_transporter_CS"/>
</dbReference>
<dbReference type="VEuPathDB" id="ToxoDB:LOC34623961"/>
<dbReference type="InterPro" id="IPR036259">
    <property type="entry name" value="MFS_trans_sf"/>
</dbReference>
<feature type="compositionally biased region" description="Polar residues" evidence="15">
    <location>
        <begin position="13"/>
        <end position="29"/>
    </location>
</feature>
<organism evidence="18 19">
    <name type="scientific">Cyclospora cayetanensis</name>
    <dbReference type="NCBI Taxonomy" id="88456"/>
    <lineage>
        <taxon>Eukaryota</taxon>
        <taxon>Sar</taxon>
        <taxon>Alveolata</taxon>
        <taxon>Apicomplexa</taxon>
        <taxon>Conoidasida</taxon>
        <taxon>Coccidia</taxon>
        <taxon>Eucoccidiorida</taxon>
        <taxon>Eimeriorina</taxon>
        <taxon>Eimeriidae</taxon>
        <taxon>Cyclospora</taxon>
    </lineage>
</organism>
<evidence type="ECO:0000256" key="8">
    <source>
        <dbReference type="ARBA" id="ARBA00044637"/>
    </source>
</evidence>
<evidence type="ECO:0000256" key="12">
    <source>
        <dbReference type="ARBA" id="ARBA00044668"/>
    </source>
</evidence>
<comment type="catalytic activity">
    <reaction evidence="12">
        <text>D-glucosamine(out) = D-glucosamine(in)</text>
        <dbReference type="Rhea" id="RHEA:78423"/>
        <dbReference type="ChEBI" id="CHEBI:58723"/>
    </reaction>
    <physiologicalReaction direction="left-to-right" evidence="12">
        <dbReference type="Rhea" id="RHEA:78424"/>
    </physiologicalReaction>
</comment>
<dbReference type="AlphaFoldDB" id="A0A1D3D7T9"/>
<dbReference type="SUPFAM" id="SSF103473">
    <property type="entry name" value="MFS general substrate transporter"/>
    <property type="match status" value="1"/>
</dbReference>
<dbReference type="PANTHER" id="PTHR48020">
    <property type="entry name" value="PROTON MYO-INOSITOL COTRANSPORTER"/>
    <property type="match status" value="1"/>
</dbReference>
<feature type="transmembrane region" description="Helical" evidence="16">
    <location>
        <begin position="441"/>
        <end position="463"/>
    </location>
</feature>
<dbReference type="InterPro" id="IPR020846">
    <property type="entry name" value="MFS_dom"/>
</dbReference>
<feature type="region of interest" description="Disordered" evidence="15">
    <location>
        <begin position="661"/>
        <end position="721"/>
    </location>
</feature>
<dbReference type="PROSITE" id="PS00216">
    <property type="entry name" value="SUGAR_TRANSPORT_1"/>
    <property type="match status" value="1"/>
</dbReference>
<dbReference type="InterPro" id="IPR003663">
    <property type="entry name" value="Sugar/inositol_transpt"/>
</dbReference>
<feature type="transmembrane region" description="Helical" evidence="16">
    <location>
        <begin position="178"/>
        <end position="199"/>
    </location>
</feature>
<evidence type="ECO:0000256" key="10">
    <source>
        <dbReference type="ARBA" id="ARBA00044656"/>
    </source>
</evidence>
<dbReference type="VEuPathDB" id="ToxoDB:cyc_08159"/>
<evidence type="ECO:0000256" key="2">
    <source>
        <dbReference type="ARBA" id="ARBA00010992"/>
    </source>
</evidence>
<dbReference type="GO" id="GO:0016020">
    <property type="term" value="C:membrane"/>
    <property type="evidence" value="ECO:0007669"/>
    <property type="project" value="UniProtKB-SubCell"/>
</dbReference>
<keyword evidence="5 16" id="KW-0812">Transmembrane</keyword>
<keyword evidence="7 16" id="KW-0472">Membrane</keyword>
<proteinExistence type="inferred from homology"/>
<dbReference type="GO" id="GO:0022857">
    <property type="term" value="F:transmembrane transporter activity"/>
    <property type="evidence" value="ECO:0007669"/>
    <property type="project" value="InterPro"/>
</dbReference>
<evidence type="ECO:0000256" key="15">
    <source>
        <dbReference type="SAM" id="MobiDB-lite"/>
    </source>
</evidence>
<feature type="transmembrane region" description="Helical" evidence="16">
    <location>
        <begin position="147"/>
        <end position="166"/>
    </location>
</feature>
<keyword evidence="4" id="KW-0813">Transport</keyword>
<comment type="catalytic activity">
    <reaction evidence="9">
        <text>D-glucose(out) = D-glucose(in)</text>
        <dbReference type="Rhea" id="RHEA:60376"/>
        <dbReference type="ChEBI" id="CHEBI:4167"/>
    </reaction>
    <physiologicalReaction direction="left-to-right" evidence="9">
        <dbReference type="Rhea" id="RHEA:60377"/>
    </physiologicalReaction>
</comment>
<dbReference type="InterPro" id="IPR005828">
    <property type="entry name" value="MFS_sugar_transport-like"/>
</dbReference>
<evidence type="ECO:0000256" key="3">
    <source>
        <dbReference type="ARBA" id="ARBA00011738"/>
    </source>
</evidence>
<feature type="domain" description="Major facilitator superfamily (MFS) profile" evidence="17">
    <location>
        <begin position="105"/>
        <end position="579"/>
    </location>
</feature>
<comment type="subcellular location">
    <subcellularLocation>
        <location evidence="1">Membrane</location>
        <topology evidence="1">Multi-pass membrane protein</topology>
    </subcellularLocation>
</comment>
<evidence type="ECO:0000256" key="9">
    <source>
        <dbReference type="ARBA" id="ARBA00044648"/>
    </source>
</evidence>
<comment type="subunit">
    <text evidence="3">Homodimer.</text>
</comment>
<comment type="catalytic activity">
    <reaction evidence="10">
        <text>D-xylose(out) = D-xylose(in)</text>
        <dbReference type="Rhea" id="RHEA:78427"/>
        <dbReference type="ChEBI" id="CHEBI:53455"/>
    </reaction>
    <physiologicalReaction direction="left-to-right" evidence="10">
        <dbReference type="Rhea" id="RHEA:78428"/>
    </physiologicalReaction>
</comment>
<comment type="similarity">
    <text evidence="2">Belongs to the major facilitator superfamily. Sugar transporter (TC 2.A.1.1) family.</text>
</comment>
<protein>
    <recommendedName>
        <fullName evidence="14">Hexose transporter 1</fullName>
    </recommendedName>
</protein>
<evidence type="ECO:0000313" key="18">
    <source>
        <dbReference type="EMBL" id="OEH79515.1"/>
    </source>
</evidence>
<feature type="transmembrane region" description="Helical" evidence="16">
    <location>
        <begin position="523"/>
        <end position="541"/>
    </location>
</feature>
<feature type="transmembrane region" description="Helical" evidence="16">
    <location>
        <begin position="378"/>
        <end position="401"/>
    </location>
</feature>
<feature type="transmembrane region" description="Helical" evidence="16">
    <location>
        <begin position="413"/>
        <end position="434"/>
    </location>
</feature>
<evidence type="ECO:0000256" key="13">
    <source>
        <dbReference type="ARBA" id="ARBA00044710"/>
    </source>
</evidence>
<comment type="catalytic activity">
    <reaction evidence="11">
        <text>D-mannose(out) = D-mannose(in)</text>
        <dbReference type="Rhea" id="RHEA:78391"/>
        <dbReference type="ChEBI" id="CHEBI:4208"/>
    </reaction>
    <physiologicalReaction direction="left-to-right" evidence="11">
        <dbReference type="Rhea" id="RHEA:78392"/>
    </physiologicalReaction>
</comment>
<evidence type="ECO:0000256" key="7">
    <source>
        <dbReference type="ARBA" id="ARBA00023136"/>
    </source>
</evidence>
<dbReference type="InParanoid" id="A0A1D3D7T9"/>
<comment type="caution">
    <text evidence="18">The sequence shown here is derived from an EMBL/GenBank/DDBJ whole genome shotgun (WGS) entry which is preliminary data.</text>
</comment>
<evidence type="ECO:0000256" key="1">
    <source>
        <dbReference type="ARBA" id="ARBA00004141"/>
    </source>
</evidence>
<evidence type="ECO:0000256" key="6">
    <source>
        <dbReference type="ARBA" id="ARBA00022989"/>
    </source>
</evidence>
<dbReference type="InterPro" id="IPR050814">
    <property type="entry name" value="Myo-inositol_Transporter"/>
</dbReference>
<evidence type="ECO:0000259" key="17">
    <source>
        <dbReference type="PROSITE" id="PS50850"/>
    </source>
</evidence>
<evidence type="ECO:0000256" key="5">
    <source>
        <dbReference type="ARBA" id="ARBA00022692"/>
    </source>
</evidence>
<keyword evidence="6 16" id="KW-1133">Transmembrane helix</keyword>
<dbReference type="Pfam" id="PF00083">
    <property type="entry name" value="Sugar_tr"/>
    <property type="match status" value="1"/>
</dbReference>
<dbReference type="PRINTS" id="PR00171">
    <property type="entry name" value="SUGRTRNSPORT"/>
</dbReference>
<evidence type="ECO:0000256" key="4">
    <source>
        <dbReference type="ARBA" id="ARBA00022448"/>
    </source>
</evidence>